<evidence type="ECO:0000256" key="8">
    <source>
        <dbReference type="ARBA" id="ARBA00022989"/>
    </source>
</evidence>
<dbReference type="PANTHER" id="PTHR24305:SF166">
    <property type="entry name" value="CYTOCHROME P450 12A4, MITOCHONDRIAL-RELATED"/>
    <property type="match status" value="1"/>
</dbReference>
<evidence type="ECO:0000256" key="14">
    <source>
        <dbReference type="SAM" id="Phobius"/>
    </source>
</evidence>
<proteinExistence type="inferred from homology"/>
<dbReference type="STRING" id="181874.A0A409YPH4"/>
<dbReference type="GO" id="GO:0004497">
    <property type="term" value="F:monooxygenase activity"/>
    <property type="evidence" value="ECO:0007669"/>
    <property type="project" value="UniProtKB-KW"/>
</dbReference>
<dbReference type="OrthoDB" id="1470350at2759"/>
<dbReference type="InterPro" id="IPR036396">
    <property type="entry name" value="Cyt_P450_sf"/>
</dbReference>
<keyword evidence="5 13" id="KW-0349">Heme</keyword>
<dbReference type="GO" id="GO:0020037">
    <property type="term" value="F:heme binding"/>
    <property type="evidence" value="ECO:0007669"/>
    <property type="project" value="InterPro"/>
</dbReference>
<dbReference type="AlphaFoldDB" id="A0A409YPH4"/>
<evidence type="ECO:0000256" key="9">
    <source>
        <dbReference type="ARBA" id="ARBA00023002"/>
    </source>
</evidence>
<dbReference type="PRINTS" id="PR00385">
    <property type="entry name" value="P450"/>
</dbReference>
<keyword evidence="9" id="KW-0560">Oxidoreductase</keyword>
<keyword evidence="10 13" id="KW-0408">Iron</keyword>
<dbReference type="PRINTS" id="PR00463">
    <property type="entry name" value="EP450I"/>
</dbReference>
<keyword evidence="6 14" id="KW-0812">Transmembrane</keyword>
<gene>
    <name evidence="15" type="ORF">CVT24_007150</name>
</gene>
<dbReference type="Proteomes" id="UP000284842">
    <property type="component" value="Unassembled WGS sequence"/>
</dbReference>
<organism evidence="15 16">
    <name type="scientific">Panaeolus cyanescens</name>
    <dbReference type="NCBI Taxonomy" id="181874"/>
    <lineage>
        <taxon>Eukaryota</taxon>
        <taxon>Fungi</taxon>
        <taxon>Dikarya</taxon>
        <taxon>Basidiomycota</taxon>
        <taxon>Agaricomycotina</taxon>
        <taxon>Agaricomycetes</taxon>
        <taxon>Agaricomycetidae</taxon>
        <taxon>Agaricales</taxon>
        <taxon>Agaricineae</taxon>
        <taxon>Galeropsidaceae</taxon>
        <taxon>Panaeolus</taxon>
    </lineage>
</organism>
<dbReference type="GO" id="GO:0005506">
    <property type="term" value="F:iron ion binding"/>
    <property type="evidence" value="ECO:0007669"/>
    <property type="project" value="InterPro"/>
</dbReference>
<evidence type="ECO:0000256" key="5">
    <source>
        <dbReference type="ARBA" id="ARBA00022617"/>
    </source>
</evidence>
<keyword evidence="11" id="KW-0503">Monooxygenase</keyword>
<sequence>MSNWVDTIPLLSRFPALPAQIVLPGLVLIGIYGFTAVKRRFWDDKTTPLRGPPNPSFFFGHYKTVNQAEDRSQLYENWVNEYGPAYWISTGFGSKRIIICDPKANGHFYSKETYGYVQTKLSRVFIENLFGRGLLWAEGDSHRRQRKALSPAFSNAAIRKLTPVFYDAAYQLKALWDNKLDAGENSFDVQICLDSIGIAGFGHNFQAIEGKESPVVEVFESFGSTDTSIISQLIFFLGPVFPMLQRLPTKRNRMFKRLRSTIRGISDELLERNRREKEGLSTGETDKSIIGLLVKAETASSSLGMSEEEILAQNVLLLAGYETTSISLTWALIELSRKPEKQQRLRDELAEFSGSDPTFDQLSTGLPYLDAIAQEVLRLHPPVSETTRIAAEDDVIPFSKPFKTADGKLVSELFVSKGTVVSSPISYMNMSEELWGSDSREFRPERWLADESTSGSVLSQRAKEIGGHKHILTFVDGPRLCLGKSFALAEFKAVLSVLIRNYSFELPDGPQTKIEKHPSILPRPKLAGEKGARVPLKVKKID</sequence>
<dbReference type="Gene3D" id="1.10.630.10">
    <property type="entry name" value="Cytochrome P450"/>
    <property type="match status" value="1"/>
</dbReference>
<evidence type="ECO:0000256" key="6">
    <source>
        <dbReference type="ARBA" id="ARBA00022692"/>
    </source>
</evidence>
<comment type="caution">
    <text evidence="15">The sequence shown here is derived from an EMBL/GenBank/DDBJ whole genome shotgun (WGS) entry which is preliminary data.</text>
</comment>
<evidence type="ECO:0000256" key="4">
    <source>
        <dbReference type="ARBA" id="ARBA00010617"/>
    </source>
</evidence>
<dbReference type="SUPFAM" id="SSF48264">
    <property type="entry name" value="Cytochrome P450"/>
    <property type="match status" value="1"/>
</dbReference>
<feature type="binding site" description="axial binding residue" evidence="13">
    <location>
        <position position="481"/>
    </location>
    <ligand>
        <name>heme</name>
        <dbReference type="ChEBI" id="CHEBI:30413"/>
    </ligand>
    <ligandPart>
        <name>Fe</name>
        <dbReference type="ChEBI" id="CHEBI:18248"/>
    </ligandPart>
</feature>
<comment type="pathway">
    <text evidence="3">Secondary metabolite biosynthesis; terpenoid biosynthesis.</text>
</comment>
<dbReference type="GO" id="GO:0016020">
    <property type="term" value="C:membrane"/>
    <property type="evidence" value="ECO:0007669"/>
    <property type="project" value="UniProtKB-SubCell"/>
</dbReference>
<name>A0A409YPH4_9AGAR</name>
<dbReference type="InterPro" id="IPR001128">
    <property type="entry name" value="Cyt_P450"/>
</dbReference>
<evidence type="ECO:0000256" key="10">
    <source>
        <dbReference type="ARBA" id="ARBA00023004"/>
    </source>
</evidence>
<dbReference type="Pfam" id="PF00067">
    <property type="entry name" value="p450"/>
    <property type="match status" value="1"/>
</dbReference>
<evidence type="ECO:0000256" key="13">
    <source>
        <dbReference type="PIRSR" id="PIRSR602401-1"/>
    </source>
</evidence>
<keyword evidence="7 13" id="KW-0479">Metal-binding</keyword>
<keyword evidence="12 14" id="KW-0472">Membrane</keyword>
<dbReference type="CDD" id="cd11069">
    <property type="entry name" value="CYP_FUM15-like"/>
    <property type="match status" value="1"/>
</dbReference>
<protein>
    <recommendedName>
        <fullName evidence="17">Cytochrome P450</fullName>
    </recommendedName>
</protein>
<evidence type="ECO:0000313" key="16">
    <source>
        <dbReference type="Proteomes" id="UP000284842"/>
    </source>
</evidence>
<dbReference type="EMBL" id="NHTK01000876">
    <property type="protein sequence ID" value="PPR04906.1"/>
    <property type="molecule type" value="Genomic_DNA"/>
</dbReference>
<evidence type="ECO:0000256" key="12">
    <source>
        <dbReference type="ARBA" id="ARBA00023136"/>
    </source>
</evidence>
<dbReference type="InterPro" id="IPR050121">
    <property type="entry name" value="Cytochrome_P450_monoxygenase"/>
</dbReference>
<evidence type="ECO:0000256" key="1">
    <source>
        <dbReference type="ARBA" id="ARBA00001971"/>
    </source>
</evidence>
<feature type="transmembrane region" description="Helical" evidence="14">
    <location>
        <begin position="20"/>
        <end position="37"/>
    </location>
</feature>
<evidence type="ECO:0000256" key="2">
    <source>
        <dbReference type="ARBA" id="ARBA00004370"/>
    </source>
</evidence>
<dbReference type="PANTHER" id="PTHR24305">
    <property type="entry name" value="CYTOCHROME P450"/>
    <property type="match status" value="1"/>
</dbReference>
<comment type="cofactor">
    <cofactor evidence="1 13">
        <name>heme</name>
        <dbReference type="ChEBI" id="CHEBI:30413"/>
    </cofactor>
</comment>
<evidence type="ECO:0000256" key="7">
    <source>
        <dbReference type="ARBA" id="ARBA00022723"/>
    </source>
</evidence>
<comment type="similarity">
    <text evidence="4">Belongs to the cytochrome P450 family.</text>
</comment>
<dbReference type="InParanoid" id="A0A409YPH4"/>
<evidence type="ECO:0000256" key="11">
    <source>
        <dbReference type="ARBA" id="ARBA00023033"/>
    </source>
</evidence>
<keyword evidence="8 14" id="KW-1133">Transmembrane helix</keyword>
<dbReference type="GO" id="GO:0016705">
    <property type="term" value="F:oxidoreductase activity, acting on paired donors, with incorporation or reduction of molecular oxygen"/>
    <property type="evidence" value="ECO:0007669"/>
    <property type="project" value="InterPro"/>
</dbReference>
<keyword evidence="16" id="KW-1185">Reference proteome</keyword>
<evidence type="ECO:0000256" key="3">
    <source>
        <dbReference type="ARBA" id="ARBA00004721"/>
    </source>
</evidence>
<comment type="subcellular location">
    <subcellularLocation>
        <location evidence="2">Membrane</location>
    </subcellularLocation>
</comment>
<evidence type="ECO:0008006" key="17">
    <source>
        <dbReference type="Google" id="ProtNLM"/>
    </source>
</evidence>
<evidence type="ECO:0000313" key="15">
    <source>
        <dbReference type="EMBL" id="PPR04906.1"/>
    </source>
</evidence>
<reference evidence="15 16" key="1">
    <citation type="journal article" date="2018" name="Evol. Lett.">
        <title>Horizontal gene cluster transfer increased hallucinogenic mushroom diversity.</title>
        <authorList>
            <person name="Reynolds H.T."/>
            <person name="Vijayakumar V."/>
            <person name="Gluck-Thaler E."/>
            <person name="Korotkin H.B."/>
            <person name="Matheny P.B."/>
            <person name="Slot J.C."/>
        </authorList>
    </citation>
    <scope>NUCLEOTIDE SEQUENCE [LARGE SCALE GENOMIC DNA]</scope>
    <source>
        <strain evidence="15 16">2629</strain>
    </source>
</reference>
<accession>A0A409YPH4</accession>
<dbReference type="InterPro" id="IPR002401">
    <property type="entry name" value="Cyt_P450_E_grp-I"/>
</dbReference>